<evidence type="ECO:0000313" key="6">
    <source>
        <dbReference type="Proteomes" id="UP000547674"/>
    </source>
</evidence>
<dbReference type="AlphaFoldDB" id="A0A7Y2EAH0"/>
<dbReference type="PROSITE" id="PS51257">
    <property type="entry name" value="PROKAR_LIPOPROTEIN"/>
    <property type="match status" value="1"/>
</dbReference>
<keyword evidence="3" id="KW-0732">Signal</keyword>
<dbReference type="Proteomes" id="UP000547674">
    <property type="component" value="Unassembled WGS sequence"/>
</dbReference>
<dbReference type="SUPFAM" id="SSF53850">
    <property type="entry name" value="Periplasmic binding protein-like II"/>
    <property type="match status" value="1"/>
</dbReference>
<evidence type="ECO:0000256" key="2">
    <source>
        <dbReference type="ARBA" id="ARBA00022448"/>
    </source>
</evidence>
<comment type="similarity">
    <text evidence="1">Belongs to the bacterial solute-binding protein 5 family.</text>
</comment>
<evidence type="ECO:0000256" key="3">
    <source>
        <dbReference type="ARBA" id="ARBA00022729"/>
    </source>
</evidence>
<sequence length="239" mass="26407">MQSRFSNLALRGLVSSFLLSLTLGIYGCSGGGESQGQEASSKADLTELAKVLTREDPHPRPEGARVYEDAKGVYGGRYVSTVRIDPKTWNTIMANEASSTTFTSGILYESLVGFDNYTQERKAVQAERWELSEDGKTWTFYLRKGLRWSDGAPLTADDVIFTSQLVYDEEIHPSVAELAKAGGENYKYNKIDDHTVQISTAEPVANFLNVVGSIYTMPKHILEESFKNGTFSSVYGVDT</sequence>
<dbReference type="EMBL" id="JABDJR010000633">
    <property type="protein sequence ID" value="NNF08231.1"/>
    <property type="molecule type" value="Genomic_DNA"/>
</dbReference>
<comment type="caution">
    <text evidence="5">The sequence shown here is derived from an EMBL/GenBank/DDBJ whole genome shotgun (WGS) entry which is preliminary data.</text>
</comment>
<dbReference type="Gene3D" id="3.40.190.10">
    <property type="entry name" value="Periplasmic binding protein-like II"/>
    <property type="match status" value="1"/>
</dbReference>
<keyword evidence="2" id="KW-0813">Transport</keyword>
<feature type="non-terminal residue" evidence="5">
    <location>
        <position position="239"/>
    </location>
</feature>
<evidence type="ECO:0000313" key="5">
    <source>
        <dbReference type="EMBL" id="NNF08231.1"/>
    </source>
</evidence>
<dbReference type="Pfam" id="PF00496">
    <property type="entry name" value="SBP_bac_5"/>
    <property type="match status" value="1"/>
</dbReference>
<reference evidence="5 6" key="1">
    <citation type="submission" date="2020-03" db="EMBL/GenBank/DDBJ databases">
        <title>Metabolic flexibility allows generalist bacteria to become dominant in a frequently disturbed ecosystem.</title>
        <authorList>
            <person name="Chen Y.-J."/>
            <person name="Leung P.M."/>
            <person name="Bay S.K."/>
            <person name="Hugenholtz P."/>
            <person name="Kessler A.J."/>
            <person name="Shelley G."/>
            <person name="Waite D.W."/>
            <person name="Cook P.L."/>
            <person name="Greening C."/>
        </authorList>
    </citation>
    <scope>NUCLEOTIDE SEQUENCE [LARGE SCALE GENOMIC DNA]</scope>
    <source>
        <strain evidence="5">SS_bin_28</strain>
    </source>
</reference>
<proteinExistence type="inferred from homology"/>
<organism evidence="5 6">
    <name type="scientific">Eiseniibacteriota bacterium</name>
    <dbReference type="NCBI Taxonomy" id="2212470"/>
    <lineage>
        <taxon>Bacteria</taxon>
        <taxon>Candidatus Eiseniibacteriota</taxon>
    </lineage>
</organism>
<name>A0A7Y2EAH0_UNCEI</name>
<protein>
    <recommendedName>
        <fullName evidence="4">Solute-binding protein family 5 domain-containing protein</fullName>
    </recommendedName>
</protein>
<accession>A0A7Y2EAH0</accession>
<evidence type="ECO:0000256" key="1">
    <source>
        <dbReference type="ARBA" id="ARBA00005695"/>
    </source>
</evidence>
<dbReference type="InterPro" id="IPR039424">
    <property type="entry name" value="SBP_5"/>
</dbReference>
<dbReference type="GO" id="GO:0015833">
    <property type="term" value="P:peptide transport"/>
    <property type="evidence" value="ECO:0007669"/>
    <property type="project" value="TreeGrafter"/>
</dbReference>
<dbReference type="PANTHER" id="PTHR30290">
    <property type="entry name" value="PERIPLASMIC BINDING COMPONENT OF ABC TRANSPORTER"/>
    <property type="match status" value="1"/>
</dbReference>
<dbReference type="GO" id="GO:1904680">
    <property type="term" value="F:peptide transmembrane transporter activity"/>
    <property type="evidence" value="ECO:0007669"/>
    <property type="project" value="TreeGrafter"/>
</dbReference>
<gene>
    <name evidence="5" type="ORF">HKN21_15820</name>
</gene>
<dbReference type="PANTHER" id="PTHR30290:SF9">
    <property type="entry name" value="OLIGOPEPTIDE-BINDING PROTEIN APPA"/>
    <property type="match status" value="1"/>
</dbReference>
<dbReference type="Gene3D" id="3.90.76.10">
    <property type="entry name" value="Dipeptide-binding Protein, Domain 1"/>
    <property type="match status" value="1"/>
</dbReference>
<feature type="domain" description="Solute-binding protein family 5" evidence="4">
    <location>
        <begin position="126"/>
        <end position="224"/>
    </location>
</feature>
<evidence type="ECO:0000259" key="4">
    <source>
        <dbReference type="Pfam" id="PF00496"/>
    </source>
</evidence>
<dbReference type="InterPro" id="IPR000914">
    <property type="entry name" value="SBP_5_dom"/>
</dbReference>